<evidence type="ECO:0000256" key="2">
    <source>
        <dbReference type="ARBA" id="ARBA00022801"/>
    </source>
</evidence>
<dbReference type="Pfam" id="PF01764">
    <property type="entry name" value="Lipase_3"/>
    <property type="match status" value="1"/>
</dbReference>
<dbReference type="Proteomes" id="UP000290900">
    <property type="component" value="Unassembled WGS sequence"/>
</dbReference>
<keyword evidence="5" id="KW-1185">Reference proteome</keyword>
<dbReference type="PANTHER" id="PTHR46640">
    <property type="entry name" value="TRIACYLGLYCEROL LIPASE, PUTATIVE (AFU_ORTHOLOGUE AFUA_6G06510)-RELATED"/>
    <property type="match status" value="1"/>
</dbReference>
<dbReference type="STRING" id="13370.A0A448YF28"/>
<dbReference type="OrthoDB" id="406844at2759"/>
<dbReference type="AlphaFoldDB" id="A0A448YF28"/>
<dbReference type="Gene3D" id="3.40.50.1820">
    <property type="entry name" value="alpha/beta hydrolase"/>
    <property type="match status" value="1"/>
</dbReference>
<evidence type="ECO:0000313" key="5">
    <source>
        <dbReference type="Proteomes" id="UP000290900"/>
    </source>
</evidence>
<dbReference type="SUPFAM" id="SSF53474">
    <property type="entry name" value="alpha/beta-Hydrolases"/>
    <property type="match status" value="1"/>
</dbReference>
<dbReference type="EMBL" id="CAACVR010000001">
    <property type="protein sequence ID" value="VEU19476.1"/>
    <property type="molecule type" value="Genomic_DNA"/>
</dbReference>
<dbReference type="InterPro" id="IPR002921">
    <property type="entry name" value="Fungal_lipase-type"/>
</dbReference>
<dbReference type="GO" id="GO:0006629">
    <property type="term" value="P:lipid metabolic process"/>
    <property type="evidence" value="ECO:0007669"/>
    <property type="project" value="InterPro"/>
</dbReference>
<dbReference type="EC" id="3.1.1.3" evidence="1"/>
<dbReference type="GO" id="GO:0004806">
    <property type="term" value="F:triacylglycerol lipase activity"/>
    <property type="evidence" value="ECO:0007669"/>
    <property type="project" value="UniProtKB-EC"/>
</dbReference>
<name>A0A448YF28_BRENA</name>
<dbReference type="InterPro" id="IPR051299">
    <property type="entry name" value="AB_hydrolase_lip/est"/>
</dbReference>
<accession>A0A448YF28</accession>
<keyword evidence="2" id="KW-0378">Hydrolase</keyword>
<proteinExistence type="predicted"/>
<evidence type="ECO:0000256" key="1">
    <source>
        <dbReference type="ARBA" id="ARBA00013279"/>
    </source>
</evidence>
<sequence length="212" mass="24013">MVANEMSKERFTCDGCIVHKGFYEATRVFLEQAFPIVLTLKKDLLSYTIKVTGHSLGAALALLAANELRLLNLDVTLITLAGPKVGDSKFSEWMDRFWNTDLLISNLKDARGNKFPLNTFTRVTNHQDIIPLAPLAAMGFAHCGCEIRIGKGMELSVRGKWTYIHEAQDLKAVSKFLENITEYGQWESAINRKDLMARHAYYFLKVNECIHK</sequence>
<dbReference type="InterPro" id="IPR029058">
    <property type="entry name" value="AB_hydrolase_fold"/>
</dbReference>
<dbReference type="PANTHER" id="PTHR46640:SF3">
    <property type="entry name" value="LIPASE LIH1-RELATED"/>
    <property type="match status" value="1"/>
</dbReference>
<organism evidence="4 5">
    <name type="scientific">Brettanomyces naardenensis</name>
    <name type="common">Yeast</name>
    <dbReference type="NCBI Taxonomy" id="13370"/>
    <lineage>
        <taxon>Eukaryota</taxon>
        <taxon>Fungi</taxon>
        <taxon>Dikarya</taxon>
        <taxon>Ascomycota</taxon>
        <taxon>Saccharomycotina</taxon>
        <taxon>Pichiomycetes</taxon>
        <taxon>Pichiales</taxon>
        <taxon>Pichiaceae</taxon>
        <taxon>Brettanomyces</taxon>
    </lineage>
</organism>
<dbReference type="InParanoid" id="A0A448YF28"/>
<gene>
    <name evidence="4" type="ORF">BRENAR_LOCUS213</name>
</gene>
<evidence type="ECO:0000313" key="4">
    <source>
        <dbReference type="EMBL" id="VEU19476.1"/>
    </source>
</evidence>
<reference evidence="4 5" key="1">
    <citation type="submission" date="2018-12" db="EMBL/GenBank/DDBJ databases">
        <authorList>
            <person name="Tiukova I."/>
            <person name="Dainat J."/>
        </authorList>
    </citation>
    <scope>NUCLEOTIDE SEQUENCE [LARGE SCALE GENOMIC DNA]</scope>
</reference>
<feature type="domain" description="Fungal lipase-type" evidence="3">
    <location>
        <begin position="6"/>
        <end position="136"/>
    </location>
</feature>
<protein>
    <recommendedName>
        <fullName evidence="1">triacylglycerol lipase</fullName>
        <ecNumber evidence="1">3.1.1.3</ecNumber>
    </recommendedName>
</protein>
<evidence type="ECO:0000259" key="3">
    <source>
        <dbReference type="Pfam" id="PF01764"/>
    </source>
</evidence>